<dbReference type="CDD" id="cd02008">
    <property type="entry name" value="TPP_IOR_alpha"/>
    <property type="match status" value="1"/>
</dbReference>
<keyword evidence="2 4" id="KW-0560">Oxidoreductase</keyword>
<keyword evidence="4" id="KW-0670">Pyruvate</keyword>
<gene>
    <name evidence="4" type="ordered locus">Veis_1965</name>
</gene>
<dbReference type="GO" id="GO:0030976">
    <property type="term" value="F:thiamine pyrophosphate binding"/>
    <property type="evidence" value="ECO:0007669"/>
    <property type="project" value="InterPro"/>
</dbReference>
<dbReference type="OrthoDB" id="9804603at2"/>
<dbReference type="KEGG" id="vei:Veis_1965"/>
<evidence type="ECO:0000259" key="3">
    <source>
        <dbReference type="Pfam" id="PF02775"/>
    </source>
</evidence>
<name>A1WJB0_VEREI</name>
<dbReference type="Proteomes" id="UP000000374">
    <property type="component" value="Chromosome"/>
</dbReference>
<dbReference type="CDD" id="cd07034">
    <property type="entry name" value="TPP_PYR_PFOR_IOR-alpha_like"/>
    <property type="match status" value="1"/>
</dbReference>
<dbReference type="GO" id="GO:0046872">
    <property type="term" value="F:metal ion binding"/>
    <property type="evidence" value="ECO:0007669"/>
    <property type="project" value="UniProtKB-KW"/>
</dbReference>
<evidence type="ECO:0000313" key="5">
    <source>
        <dbReference type="Proteomes" id="UP000000374"/>
    </source>
</evidence>
<dbReference type="RefSeq" id="WP_011809723.1">
    <property type="nucleotide sequence ID" value="NC_008786.1"/>
</dbReference>
<dbReference type="GO" id="GO:0044281">
    <property type="term" value="P:small molecule metabolic process"/>
    <property type="evidence" value="ECO:0007669"/>
    <property type="project" value="UniProtKB-ARBA"/>
</dbReference>
<dbReference type="GO" id="GO:0043805">
    <property type="term" value="F:indolepyruvate ferredoxin oxidoreductase activity"/>
    <property type="evidence" value="ECO:0007669"/>
    <property type="project" value="UniProtKB-EC"/>
</dbReference>
<protein>
    <submittedName>
        <fullName evidence="4">Indolepyruvate ferredoxin oxidoreductase</fullName>
        <ecNumber evidence="4">1.2.7.8</ecNumber>
    </submittedName>
</protein>
<dbReference type="InterPro" id="IPR011766">
    <property type="entry name" value="TPP_enzyme_TPP-bd"/>
</dbReference>
<dbReference type="SUPFAM" id="SSF52518">
    <property type="entry name" value="Thiamin diphosphate-binding fold (THDP-binding)"/>
    <property type="match status" value="2"/>
</dbReference>
<accession>A1WJB0</accession>
<evidence type="ECO:0000256" key="1">
    <source>
        <dbReference type="ARBA" id="ARBA00022723"/>
    </source>
</evidence>
<reference evidence="5" key="1">
    <citation type="submission" date="2006-12" db="EMBL/GenBank/DDBJ databases">
        <title>Complete sequence of chromosome 1 of Verminephrobacter eiseniae EF01-2.</title>
        <authorList>
            <person name="Copeland A."/>
            <person name="Lucas S."/>
            <person name="Lapidus A."/>
            <person name="Barry K."/>
            <person name="Detter J.C."/>
            <person name="Glavina del Rio T."/>
            <person name="Dalin E."/>
            <person name="Tice H."/>
            <person name="Pitluck S."/>
            <person name="Chertkov O."/>
            <person name="Brettin T."/>
            <person name="Bruce D."/>
            <person name="Han C."/>
            <person name="Tapia R."/>
            <person name="Gilna P."/>
            <person name="Schmutz J."/>
            <person name="Larimer F."/>
            <person name="Land M."/>
            <person name="Hauser L."/>
            <person name="Kyrpides N."/>
            <person name="Kim E."/>
            <person name="Stahl D."/>
            <person name="Richardson P."/>
        </authorList>
    </citation>
    <scope>NUCLEOTIDE SEQUENCE [LARGE SCALE GENOMIC DNA]</scope>
    <source>
        <strain evidence="5">EF01-2</strain>
    </source>
</reference>
<dbReference type="GeneID" id="76460556"/>
<feature type="domain" description="Thiamine pyrophosphate enzyme TPP-binding" evidence="3">
    <location>
        <begin position="448"/>
        <end position="595"/>
    </location>
</feature>
<proteinExistence type="predicted"/>
<sequence length="737" mass="79272">MAERSFAKEVQQLRVPAGTEFRGEGILAVTKALLESGVSYVTGYQGSPISHLMDVLADAQPILNALGVYFEPAASEAAAAAALSASVNYPVRGAVTWKSTVGTNVASDALANLASGGVTGGALIIVGEDYGEGSSIMQERTHAFAMKSQMWLLDPRPHLPSIVQAVHDGFALSEATHTPVMLELRIRSCHLHGSFITRENRRPAFTLKDALENPRRDIDRIVLPPASFLHEREKLEQRWPAAVKFITERKLNEWVEGDLEHIGIVTLGGLANSVLRALKLLGQADLFGASRVPLYILNVAYPLIEDEVDRFCRGKRAVLMVEEGQPDYLEQNLNTLLRRRGLDTAVHGKDLLPRGGDYTVAALQKGIQGFLQRHHPAAFAAPVALSLAARKGAVDDGVPRAPVSAAAALAPLLPPRPPGLCVGCPERPIFSSLKLVERELGMHHVSADIGCHLFSIMPPFHLGATTMGYGLGGSSASAFAAGAQLGASKPALAFMGDGGFWHNGLTSGIANAVFNKQRNVFVIVDNNYSAATGGQDLPSSRAVNPNRSTMHPIERAVRGVGVEWVRTITRTYDVKSMRAALRAALSSKEPGPKVVIAQSECMLNRQRRDKPATAKAIEAGARVVKERFGVDAAVCSGDHACMRISGCPSLTLAPSGDALKPDPVASVDEHCVACGHCGEVADAAVLCPSFYKAHKVHNPGAAERWLDRWRRRALAWLQARQWRARAHRALFPLEAPR</sequence>
<dbReference type="PANTHER" id="PTHR43710">
    <property type="entry name" value="2-HYDROXYACYL-COA LYASE"/>
    <property type="match status" value="1"/>
</dbReference>
<dbReference type="PANTHER" id="PTHR43710:SF5">
    <property type="entry name" value="INDOLEPYRUVATE FERREDOXIN OXIDOREDUCTASE ALPHA SUBUNIT"/>
    <property type="match status" value="1"/>
</dbReference>
<dbReference type="AlphaFoldDB" id="A1WJB0"/>
<dbReference type="InterPro" id="IPR029061">
    <property type="entry name" value="THDP-binding"/>
</dbReference>
<evidence type="ECO:0000313" key="4">
    <source>
        <dbReference type="EMBL" id="ABM57717.1"/>
    </source>
</evidence>
<dbReference type="EC" id="1.2.7.8" evidence="4"/>
<dbReference type="HOGENOM" id="CLU_017727_0_0_4"/>
<evidence type="ECO:0000256" key="2">
    <source>
        <dbReference type="ARBA" id="ARBA00023002"/>
    </source>
</evidence>
<dbReference type="STRING" id="391735.Veis_1965"/>
<dbReference type="InterPro" id="IPR002880">
    <property type="entry name" value="Pyrv_Fd/Flavodoxin_OxRdtase_N"/>
</dbReference>
<keyword evidence="1" id="KW-0479">Metal-binding</keyword>
<dbReference type="EMBL" id="CP000542">
    <property type="protein sequence ID" value="ABM57717.1"/>
    <property type="molecule type" value="Genomic_DNA"/>
</dbReference>
<dbReference type="InterPro" id="IPR045025">
    <property type="entry name" value="HACL1-like"/>
</dbReference>
<keyword evidence="5" id="KW-1185">Reference proteome</keyword>
<organism evidence="4 5">
    <name type="scientific">Verminephrobacter eiseniae (strain EF01-2)</name>
    <dbReference type="NCBI Taxonomy" id="391735"/>
    <lineage>
        <taxon>Bacteria</taxon>
        <taxon>Pseudomonadati</taxon>
        <taxon>Pseudomonadota</taxon>
        <taxon>Betaproteobacteria</taxon>
        <taxon>Burkholderiales</taxon>
        <taxon>Comamonadaceae</taxon>
        <taxon>Verminephrobacter</taxon>
    </lineage>
</organism>
<dbReference type="Gene3D" id="3.40.50.970">
    <property type="match status" value="2"/>
</dbReference>
<dbReference type="Pfam" id="PF02775">
    <property type="entry name" value="TPP_enzyme_C"/>
    <property type="match status" value="1"/>
</dbReference>
<dbReference type="eggNOG" id="COG4231">
    <property type="taxonomic scope" value="Bacteria"/>
</dbReference>